<gene>
    <name evidence="2" type="ORF">O0I10_007953</name>
</gene>
<feature type="region of interest" description="Disordered" evidence="1">
    <location>
        <begin position="439"/>
        <end position="517"/>
    </location>
</feature>
<protein>
    <submittedName>
        <fullName evidence="2">Uncharacterized protein</fullName>
    </submittedName>
</protein>
<dbReference type="SUPFAM" id="SSF47113">
    <property type="entry name" value="Histone-fold"/>
    <property type="match status" value="1"/>
</dbReference>
<evidence type="ECO:0000313" key="3">
    <source>
        <dbReference type="Proteomes" id="UP001234581"/>
    </source>
</evidence>
<feature type="compositionally biased region" description="Basic residues" evidence="1">
    <location>
        <begin position="359"/>
        <end position="368"/>
    </location>
</feature>
<sequence length="680" mass="75081">MSRGNQQAIIYSWYHDDHVTYTFNLPSLTVFDTYVCHRAANAIVTQVDPLRVSSDALQIINQFLDEFITLLLTSAKSLDLSRIKTAVVALLPSSLGKNAIVEAELQVKSYTETADDIDYEAYERTRRLDSIPLDSIGALLRQECINHCTLAENNHNRQNTRRPSIGVPKTHNFSISPIVTVYVTSIIEHVAEYVLIAAATTAESQDTEYIRIKEVFAALSEDAQVTSMFRQMELRDRLKKRASFVMGYHHKMRQQQQLQQQQMPWNDMTNTNNKKHHHSRESCSSNGRPVDPYADIPNLDNDSSSSSHNNDADLPCSPTTTTSSAGQRQHQRPMSIMSTSTSTNTISSTNSSGSNGTSNKKRFPRLFKRRESTQLPQSPQQRTSSSSSNNNKAIAISVYNPDSPTMVDFEDLIKSGDTVRMSLTPNRLKSIEVNNIIDNNSDTKSINSSKRSTVPSASPSINAFENPRVAPKPPQPPPRRRKSYDRPLMTPPPPAPPPLNPARRSRPQTSLERPSSMVAKRQTMILSDGGTPAQDGYFTLATTTGTAAVASPTAAAIAAANATASPGATITMDTSNKNNVKEKVLKFERHQRVSKRDASVQTEVMELHLPPPSRQSKKMDGDDPPPPGSGSGPINTTQAKPPMDDSTSENGIVDGDEEWFVSEDEFEDEQTVVEWLLAAG</sequence>
<evidence type="ECO:0000256" key="1">
    <source>
        <dbReference type="SAM" id="MobiDB-lite"/>
    </source>
</evidence>
<feature type="compositionally biased region" description="Pro residues" evidence="1">
    <location>
        <begin position="489"/>
        <end position="500"/>
    </location>
</feature>
<dbReference type="Proteomes" id="UP001234581">
    <property type="component" value="Unassembled WGS sequence"/>
</dbReference>
<proteinExistence type="predicted"/>
<dbReference type="GO" id="GO:0046982">
    <property type="term" value="F:protein heterodimerization activity"/>
    <property type="evidence" value="ECO:0007669"/>
    <property type="project" value="InterPro"/>
</dbReference>
<feature type="compositionally biased region" description="Low complexity" evidence="1">
    <location>
        <begin position="334"/>
        <end position="358"/>
    </location>
</feature>
<dbReference type="EMBL" id="JARTCD010000040">
    <property type="protein sequence ID" value="KAJ8656386.1"/>
    <property type="molecule type" value="Genomic_DNA"/>
</dbReference>
<dbReference type="InterPro" id="IPR009072">
    <property type="entry name" value="Histone-fold"/>
</dbReference>
<feature type="compositionally biased region" description="Polar residues" evidence="1">
    <location>
        <begin position="439"/>
        <end position="463"/>
    </location>
</feature>
<feature type="region of interest" description="Disordered" evidence="1">
    <location>
        <begin position="251"/>
        <end position="391"/>
    </location>
</feature>
<feature type="region of interest" description="Disordered" evidence="1">
    <location>
        <begin position="592"/>
        <end position="657"/>
    </location>
</feature>
<feature type="compositionally biased region" description="Polar residues" evidence="1">
    <location>
        <begin position="317"/>
        <end position="328"/>
    </location>
</feature>
<feature type="compositionally biased region" description="Polar residues" evidence="1">
    <location>
        <begin position="263"/>
        <end position="272"/>
    </location>
</feature>
<dbReference type="GeneID" id="83215360"/>
<reference evidence="2 3" key="1">
    <citation type="submission" date="2023-03" db="EMBL/GenBank/DDBJ databases">
        <title>Genome sequence of Lichtheimia ornata CBS 291.66.</title>
        <authorList>
            <person name="Mohabir J.T."/>
            <person name="Shea T.P."/>
            <person name="Kurbessoian T."/>
            <person name="Berby B."/>
            <person name="Fontaine J."/>
            <person name="Livny J."/>
            <person name="Gnirke A."/>
            <person name="Stajich J.E."/>
            <person name="Cuomo C.A."/>
        </authorList>
    </citation>
    <scope>NUCLEOTIDE SEQUENCE [LARGE SCALE GENOMIC DNA]</scope>
    <source>
        <strain evidence="2">CBS 291.66</strain>
    </source>
</reference>
<dbReference type="Gene3D" id="1.10.20.10">
    <property type="entry name" value="Histone, subunit A"/>
    <property type="match status" value="1"/>
</dbReference>
<dbReference type="RefSeq" id="XP_058341299.1">
    <property type="nucleotide sequence ID" value="XM_058487961.1"/>
</dbReference>
<name>A0AAD7V0Q1_9FUNG</name>
<comment type="caution">
    <text evidence="2">The sequence shown here is derived from an EMBL/GenBank/DDBJ whole genome shotgun (WGS) entry which is preliminary data.</text>
</comment>
<evidence type="ECO:0000313" key="2">
    <source>
        <dbReference type="EMBL" id="KAJ8656386.1"/>
    </source>
</evidence>
<feature type="compositionally biased region" description="Low complexity" evidence="1">
    <location>
        <begin position="298"/>
        <end position="313"/>
    </location>
</feature>
<keyword evidence="3" id="KW-1185">Reference proteome</keyword>
<accession>A0AAD7V0Q1</accession>
<feature type="compositionally biased region" description="Low complexity" evidence="1">
    <location>
        <begin position="373"/>
        <end position="388"/>
    </location>
</feature>
<organism evidence="2 3">
    <name type="scientific">Lichtheimia ornata</name>
    <dbReference type="NCBI Taxonomy" id="688661"/>
    <lineage>
        <taxon>Eukaryota</taxon>
        <taxon>Fungi</taxon>
        <taxon>Fungi incertae sedis</taxon>
        <taxon>Mucoromycota</taxon>
        <taxon>Mucoromycotina</taxon>
        <taxon>Mucoromycetes</taxon>
        <taxon>Mucorales</taxon>
        <taxon>Lichtheimiaceae</taxon>
        <taxon>Lichtheimia</taxon>
    </lineage>
</organism>
<dbReference type="AlphaFoldDB" id="A0AAD7V0Q1"/>